<dbReference type="InterPro" id="IPR050171">
    <property type="entry name" value="MFS_Transporters"/>
</dbReference>
<keyword evidence="10" id="KW-1185">Reference proteome</keyword>
<feature type="domain" description="Major facilitator superfamily (MFS) profile" evidence="8">
    <location>
        <begin position="1"/>
        <end position="402"/>
    </location>
</feature>
<dbReference type="PROSITE" id="PS50850">
    <property type="entry name" value="MFS"/>
    <property type="match status" value="1"/>
</dbReference>
<evidence type="ECO:0000256" key="7">
    <source>
        <dbReference type="SAM" id="Phobius"/>
    </source>
</evidence>
<feature type="transmembrane region" description="Helical" evidence="7">
    <location>
        <begin position="249"/>
        <end position="268"/>
    </location>
</feature>
<dbReference type="InterPro" id="IPR020846">
    <property type="entry name" value="MFS_dom"/>
</dbReference>
<feature type="transmembrane region" description="Helical" evidence="7">
    <location>
        <begin position="216"/>
        <end position="237"/>
    </location>
</feature>
<evidence type="ECO:0000256" key="5">
    <source>
        <dbReference type="ARBA" id="ARBA00022989"/>
    </source>
</evidence>
<evidence type="ECO:0000313" key="10">
    <source>
        <dbReference type="Proteomes" id="UP000609531"/>
    </source>
</evidence>
<dbReference type="Gene3D" id="1.20.1250.20">
    <property type="entry name" value="MFS general substrate transporter like domains"/>
    <property type="match status" value="1"/>
</dbReference>
<feature type="transmembrane region" description="Helical" evidence="7">
    <location>
        <begin position="49"/>
        <end position="67"/>
    </location>
</feature>
<dbReference type="EMBL" id="JAEKJA010000033">
    <property type="protein sequence ID" value="MBJ3778614.1"/>
    <property type="molecule type" value="Genomic_DNA"/>
</dbReference>
<comment type="caution">
    <text evidence="9">The sequence shown here is derived from an EMBL/GenBank/DDBJ whole genome shotgun (WGS) entry which is preliminary data.</text>
</comment>
<keyword evidence="3" id="KW-1003">Cell membrane</keyword>
<dbReference type="Pfam" id="PF07690">
    <property type="entry name" value="MFS_1"/>
    <property type="match status" value="1"/>
</dbReference>
<dbReference type="GO" id="GO:0005886">
    <property type="term" value="C:plasma membrane"/>
    <property type="evidence" value="ECO:0007669"/>
    <property type="project" value="UniProtKB-SubCell"/>
</dbReference>
<feature type="transmembrane region" description="Helical" evidence="7">
    <location>
        <begin position="107"/>
        <end position="127"/>
    </location>
</feature>
<evidence type="ECO:0000256" key="3">
    <source>
        <dbReference type="ARBA" id="ARBA00022475"/>
    </source>
</evidence>
<evidence type="ECO:0000256" key="1">
    <source>
        <dbReference type="ARBA" id="ARBA00004651"/>
    </source>
</evidence>
<sequence>MSDRRSRPLAGFTLAAIALVLLASSAPTPIYALLRERYGISVFDQSVLFVSHTTGVLVSLFGFRRLVERLTDRYHALIAGTVLCLVGALVFAAATGFPMALGGRMTIGIGGGLISGSATAALMAIWGPASYRRAALLVTIAITAGSAVGPAVTGFFLAADLAPTRAPFLVSAAAALVVLLGLVFSPRPPAQPRPAKLAPSAVTGTSMSLGRLIGTYGTGVGLSWACLGSVLTLSPNVALDVFGFDTATVAAYAIAAAQVTAGVFQILGTTGTPRISFVCGMIVQASGLATLVLSVVLVSPLLAGAGLLLMSAGYGLAFVGAAATVNQFAPPHRLVSATSFFYLLAYGGNFTPLAIAAYADAAGLAPAIAVSFTVICCLQLAVAGLGLANLRHGEIVPAGRLA</sequence>
<feature type="transmembrane region" description="Helical" evidence="7">
    <location>
        <begin position="165"/>
        <end position="184"/>
    </location>
</feature>
<feature type="transmembrane region" description="Helical" evidence="7">
    <location>
        <begin position="365"/>
        <end position="390"/>
    </location>
</feature>
<dbReference type="RefSeq" id="WP_198884520.1">
    <property type="nucleotide sequence ID" value="NZ_JAEKJA010000033.1"/>
</dbReference>
<protein>
    <submittedName>
        <fullName evidence="9">MFS transporter</fullName>
    </submittedName>
</protein>
<accession>A0A934IVQ0</accession>
<dbReference type="AlphaFoldDB" id="A0A934IVQ0"/>
<feature type="transmembrane region" description="Helical" evidence="7">
    <location>
        <begin position="340"/>
        <end position="359"/>
    </location>
</feature>
<feature type="transmembrane region" description="Helical" evidence="7">
    <location>
        <begin position="134"/>
        <end position="159"/>
    </location>
</feature>
<evidence type="ECO:0000256" key="4">
    <source>
        <dbReference type="ARBA" id="ARBA00022692"/>
    </source>
</evidence>
<feature type="transmembrane region" description="Helical" evidence="7">
    <location>
        <begin position="275"/>
        <end position="298"/>
    </location>
</feature>
<keyword evidence="2" id="KW-0813">Transport</keyword>
<keyword evidence="4 7" id="KW-0812">Transmembrane</keyword>
<feature type="transmembrane region" description="Helical" evidence="7">
    <location>
        <begin position="74"/>
        <end position="101"/>
    </location>
</feature>
<evidence type="ECO:0000256" key="2">
    <source>
        <dbReference type="ARBA" id="ARBA00022448"/>
    </source>
</evidence>
<dbReference type="PANTHER" id="PTHR23517">
    <property type="entry name" value="RESISTANCE PROTEIN MDTM, PUTATIVE-RELATED-RELATED"/>
    <property type="match status" value="1"/>
</dbReference>
<proteinExistence type="predicted"/>
<evidence type="ECO:0000256" key="6">
    <source>
        <dbReference type="ARBA" id="ARBA00023136"/>
    </source>
</evidence>
<reference evidence="9" key="1">
    <citation type="submission" date="2020-12" db="EMBL/GenBank/DDBJ databases">
        <title>Bacterial taxonomy.</title>
        <authorList>
            <person name="Pan X."/>
        </authorList>
    </citation>
    <scope>NUCLEOTIDE SEQUENCE</scope>
    <source>
        <strain evidence="9">B2012</strain>
    </source>
</reference>
<comment type="subcellular location">
    <subcellularLocation>
        <location evidence="1">Cell membrane</location>
        <topology evidence="1">Multi-pass membrane protein</topology>
    </subcellularLocation>
</comment>
<dbReference type="GO" id="GO:0022857">
    <property type="term" value="F:transmembrane transporter activity"/>
    <property type="evidence" value="ECO:0007669"/>
    <property type="project" value="InterPro"/>
</dbReference>
<name>A0A934IVQ0_9HYPH</name>
<feature type="transmembrane region" description="Helical" evidence="7">
    <location>
        <begin position="304"/>
        <end position="328"/>
    </location>
</feature>
<keyword evidence="6 7" id="KW-0472">Membrane</keyword>
<organism evidence="9 10">
    <name type="scientific">Acuticoccus mangrovi</name>
    <dbReference type="NCBI Taxonomy" id="2796142"/>
    <lineage>
        <taxon>Bacteria</taxon>
        <taxon>Pseudomonadati</taxon>
        <taxon>Pseudomonadota</taxon>
        <taxon>Alphaproteobacteria</taxon>
        <taxon>Hyphomicrobiales</taxon>
        <taxon>Amorphaceae</taxon>
        <taxon>Acuticoccus</taxon>
    </lineage>
</organism>
<evidence type="ECO:0000259" key="8">
    <source>
        <dbReference type="PROSITE" id="PS50850"/>
    </source>
</evidence>
<dbReference type="SUPFAM" id="SSF103473">
    <property type="entry name" value="MFS general substrate transporter"/>
    <property type="match status" value="1"/>
</dbReference>
<evidence type="ECO:0000313" key="9">
    <source>
        <dbReference type="EMBL" id="MBJ3778614.1"/>
    </source>
</evidence>
<gene>
    <name evidence="9" type="ORF">JCR33_23130</name>
</gene>
<dbReference type="InterPro" id="IPR011701">
    <property type="entry name" value="MFS"/>
</dbReference>
<dbReference type="InterPro" id="IPR036259">
    <property type="entry name" value="MFS_trans_sf"/>
</dbReference>
<dbReference type="Proteomes" id="UP000609531">
    <property type="component" value="Unassembled WGS sequence"/>
</dbReference>
<keyword evidence="5 7" id="KW-1133">Transmembrane helix</keyword>